<dbReference type="RefSeq" id="WP_158629686.1">
    <property type="nucleotide sequence ID" value="NZ_CP034413.3"/>
</dbReference>
<organism evidence="4 5">
    <name type="scientific">Dysosmobacter welbionis</name>
    <dbReference type="NCBI Taxonomy" id="2093857"/>
    <lineage>
        <taxon>Bacteria</taxon>
        <taxon>Bacillati</taxon>
        <taxon>Bacillota</taxon>
        <taxon>Clostridia</taxon>
        <taxon>Eubacteriales</taxon>
        <taxon>Oscillospiraceae</taxon>
        <taxon>Dysosmobacter</taxon>
    </lineage>
</organism>
<evidence type="ECO:0000313" key="4">
    <source>
        <dbReference type="EMBL" id="QCI58413.2"/>
    </source>
</evidence>
<dbReference type="PANTHER" id="PTHR30328:SF54">
    <property type="entry name" value="HTH-TYPE TRANSCRIPTIONAL REPRESSOR SCO4008"/>
    <property type="match status" value="1"/>
</dbReference>
<name>A0A856HX40_9FIRM</name>
<evidence type="ECO:0000256" key="2">
    <source>
        <dbReference type="PROSITE-ProRule" id="PRU00335"/>
    </source>
</evidence>
<protein>
    <submittedName>
        <fullName evidence="4">TetR/AcrR family transcriptional regulator</fullName>
    </submittedName>
</protein>
<reference evidence="5" key="1">
    <citation type="submission" date="2018-12" db="EMBL/GenBank/DDBJ databases">
        <title>Dusodibacter welbiota gen. nov., sp. nov., isolated from human faeces and emended description of the Oscillibacter genus.</title>
        <authorList>
            <person name="Le Roy T."/>
            <person name="Van der Smissen P."/>
            <person name="Delzenne N."/>
            <person name="Muccioli G."/>
            <person name="Collet J.F."/>
            <person name="Cani P.D."/>
        </authorList>
    </citation>
    <scope>NUCLEOTIDE SEQUENCE [LARGE SCALE GENOMIC DNA]</scope>
    <source>
        <strain evidence="5">J115</strain>
    </source>
</reference>
<keyword evidence="5" id="KW-1185">Reference proteome</keyword>
<feature type="domain" description="HTH tetR-type" evidence="3">
    <location>
        <begin position="8"/>
        <end position="68"/>
    </location>
</feature>
<dbReference type="InterPro" id="IPR050109">
    <property type="entry name" value="HTH-type_TetR-like_transc_reg"/>
</dbReference>
<dbReference type="InterPro" id="IPR036271">
    <property type="entry name" value="Tet_transcr_reg_TetR-rel_C_sf"/>
</dbReference>
<dbReference type="Proteomes" id="UP000298642">
    <property type="component" value="Chromosome"/>
</dbReference>
<evidence type="ECO:0000256" key="1">
    <source>
        <dbReference type="ARBA" id="ARBA00023125"/>
    </source>
</evidence>
<feature type="DNA-binding region" description="H-T-H motif" evidence="2">
    <location>
        <begin position="31"/>
        <end position="50"/>
    </location>
</feature>
<dbReference type="EMBL" id="CP034413">
    <property type="protein sequence ID" value="QCI58413.2"/>
    <property type="molecule type" value="Genomic_DNA"/>
</dbReference>
<dbReference type="Pfam" id="PF00440">
    <property type="entry name" value="TetR_N"/>
    <property type="match status" value="1"/>
</dbReference>
<evidence type="ECO:0000259" key="3">
    <source>
        <dbReference type="PROSITE" id="PS50977"/>
    </source>
</evidence>
<keyword evidence="1 2" id="KW-0238">DNA-binding</keyword>
<dbReference type="AlphaFoldDB" id="A0A856HX40"/>
<gene>
    <name evidence="4" type="ORF">EIO64_03510</name>
</gene>
<dbReference type="InterPro" id="IPR001647">
    <property type="entry name" value="HTH_TetR"/>
</dbReference>
<proteinExistence type="predicted"/>
<evidence type="ECO:0000313" key="5">
    <source>
        <dbReference type="Proteomes" id="UP000298642"/>
    </source>
</evidence>
<dbReference type="PRINTS" id="PR00455">
    <property type="entry name" value="HTHTETR"/>
</dbReference>
<dbReference type="Gene3D" id="1.10.357.10">
    <property type="entry name" value="Tetracycline Repressor, domain 2"/>
    <property type="match status" value="1"/>
</dbReference>
<dbReference type="PROSITE" id="PS50977">
    <property type="entry name" value="HTH_TETR_2"/>
    <property type="match status" value="1"/>
</dbReference>
<accession>A0A856HX40</accession>
<dbReference type="PANTHER" id="PTHR30328">
    <property type="entry name" value="TRANSCRIPTIONAL REPRESSOR"/>
    <property type="match status" value="1"/>
</dbReference>
<dbReference type="KEGG" id="obj:EIO64_03510"/>
<dbReference type="InterPro" id="IPR009057">
    <property type="entry name" value="Homeodomain-like_sf"/>
</dbReference>
<dbReference type="GeneID" id="89523239"/>
<sequence>MTQKERQERSRKEIYQAALEEFGTYGYDKVNMERICGNHGISKGMMYHYYSNKDELFLLCVERTFQELRAHVERDMAHLSGEDTAAAVKDFFMIRERFFQLHPQQKLVFESAMLRPPKHLAAQIQALRAPMRRLNQEFIEGLIDKMPLRPDLKPEMVTRYLETIESLFQNMIVSYQGGHPAQDFHAMLETAGELLNMVLFGILRHADPA</sequence>
<dbReference type="SUPFAM" id="SSF46689">
    <property type="entry name" value="Homeodomain-like"/>
    <property type="match status" value="1"/>
</dbReference>
<dbReference type="GO" id="GO:0003677">
    <property type="term" value="F:DNA binding"/>
    <property type="evidence" value="ECO:0007669"/>
    <property type="project" value="UniProtKB-UniRule"/>
</dbReference>
<dbReference type="SUPFAM" id="SSF48498">
    <property type="entry name" value="Tetracyclin repressor-like, C-terminal domain"/>
    <property type="match status" value="1"/>
</dbReference>
<dbReference type="GO" id="GO:0006355">
    <property type="term" value="P:regulation of DNA-templated transcription"/>
    <property type="evidence" value="ECO:0007669"/>
    <property type="project" value="UniProtKB-ARBA"/>
</dbReference>
<dbReference type="Gene3D" id="1.10.10.60">
    <property type="entry name" value="Homeodomain-like"/>
    <property type="match status" value="1"/>
</dbReference>